<evidence type="ECO:0000313" key="3">
    <source>
        <dbReference type="Proteomes" id="UP000828390"/>
    </source>
</evidence>
<proteinExistence type="predicted"/>
<dbReference type="Proteomes" id="UP000828390">
    <property type="component" value="Unassembled WGS sequence"/>
</dbReference>
<accession>A0A9D4JM62</accession>
<evidence type="ECO:0000313" key="2">
    <source>
        <dbReference type="EMBL" id="KAH3813933.1"/>
    </source>
</evidence>
<name>A0A9D4JM62_DREPO</name>
<dbReference type="EMBL" id="JAIWYP010000006">
    <property type="protein sequence ID" value="KAH3813933.1"/>
    <property type="molecule type" value="Genomic_DNA"/>
</dbReference>
<feature type="compositionally biased region" description="Low complexity" evidence="1">
    <location>
        <begin position="18"/>
        <end position="76"/>
    </location>
</feature>
<evidence type="ECO:0000256" key="1">
    <source>
        <dbReference type="SAM" id="MobiDB-lite"/>
    </source>
</evidence>
<organism evidence="2 3">
    <name type="scientific">Dreissena polymorpha</name>
    <name type="common">Zebra mussel</name>
    <name type="synonym">Mytilus polymorpha</name>
    <dbReference type="NCBI Taxonomy" id="45954"/>
    <lineage>
        <taxon>Eukaryota</taxon>
        <taxon>Metazoa</taxon>
        <taxon>Spiralia</taxon>
        <taxon>Lophotrochozoa</taxon>
        <taxon>Mollusca</taxon>
        <taxon>Bivalvia</taxon>
        <taxon>Autobranchia</taxon>
        <taxon>Heteroconchia</taxon>
        <taxon>Euheterodonta</taxon>
        <taxon>Imparidentia</taxon>
        <taxon>Neoheterodontei</taxon>
        <taxon>Myida</taxon>
        <taxon>Dreissenoidea</taxon>
        <taxon>Dreissenidae</taxon>
        <taxon>Dreissena</taxon>
    </lineage>
</organism>
<protein>
    <submittedName>
        <fullName evidence="2">Uncharacterized protein</fullName>
    </submittedName>
</protein>
<keyword evidence="3" id="KW-1185">Reference proteome</keyword>
<reference evidence="2" key="2">
    <citation type="submission" date="2020-11" db="EMBL/GenBank/DDBJ databases">
        <authorList>
            <person name="McCartney M.A."/>
            <person name="Auch B."/>
            <person name="Kono T."/>
            <person name="Mallez S."/>
            <person name="Becker A."/>
            <person name="Gohl D.M."/>
            <person name="Silverstein K.A.T."/>
            <person name="Koren S."/>
            <person name="Bechman K.B."/>
            <person name="Herman A."/>
            <person name="Abrahante J.E."/>
            <person name="Garbe J."/>
        </authorList>
    </citation>
    <scope>NUCLEOTIDE SEQUENCE</scope>
    <source>
        <strain evidence="2">Duluth1</strain>
        <tissue evidence="2">Whole animal</tissue>
    </source>
</reference>
<sequence length="127" mass="13990">MMERSANENPPSDYPVSQQQFQTQQQQPPAFTQQQPPAFTQQQQPPAFTQQQPPAFTQQQPPAFTQQQPPAFTQQAVNYGQPGSKEQAGYIQPGYVGEPGHVVMHRPGTTYALLSFAKHLTPSVPGG</sequence>
<reference evidence="2" key="1">
    <citation type="journal article" date="2019" name="bioRxiv">
        <title>The Genome of the Zebra Mussel, Dreissena polymorpha: A Resource for Invasive Species Research.</title>
        <authorList>
            <person name="McCartney M.A."/>
            <person name="Auch B."/>
            <person name="Kono T."/>
            <person name="Mallez S."/>
            <person name="Zhang Y."/>
            <person name="Obille A."/>
            <person name="Becker A."/>
            <person name="Abrahante J.E."/>
            <person name="Garbe J."/>
            <person name="Badalamenti J.P."/>
            <person name="Herman A."/>
            <person name="Mangelson H."/>
            <person name="Liachko I."/>
            <person name="Sullivan S."/>
            <person name="Sone E.D."/>
            <person name="Koren S."/>
            <person name="Silverstein K.A.T."/>
            <person name="Beckman K.B."/>
            <person name="Gohl D.M."/>
        </authorList>
    </citation>
    <scope>NUCLEOTIDE SEQUENCE</scope>
    <source>
        <strain evidence="2">Duluth1</strain>
        <tissue evidence="2">Whole animal</tissue>
    </source>
</reference>
<feature type="region of interest" description="Disordered" evidence="1">
    <location>
        <begin position="1"/>
        <end position="92"/>
    </location>
</feature>
<comment type="caution">
    <text evidence="2">The sequence shown here is derived from an EMBL/GenBank/DDBJ whole genome shotgun (WGS) entry which is preliminary data.</text>
</comment>
<gene>
    <name evidence="2" type="ORF">DPMN_142406</name>
</gene>
<dbReference type="AlphaFoldDB" id="A0A9D4JM62"/>